<sequence length="151" mass="16651">WEFNGKPITSTAAGKRQGRTKVVTSGISLVAQPEMDGGIISCHYKIMTSSEDVIMADRCRRYIVVQYAARKPSIMIGADDVTDRMISYYKNEHVTLNCASKGNPAPRYTWTYKTLPSCHDSESTEEPVAKTLKSNLGVLDLGGVTGNCYYT</sequence>
<dbReference type="InterPro" id="IPR007110">
    <property type="entry name" value="Ig-like_dom"/>
</dbReference>
<evidence type="ECO:0000313" key="3">
    <source>
        <dbReference type="Proteomes" id="UP000749559"/>
    </source>
</evidence>
<dbReference type="EMBL" id="CAIIXF020000012">
    <property type="protein sequence ID" value="CAH1801933.1"/>
    <property type="molecule type" value="Genomic_DNA"/>
</dbReference>
<keyword evidence="3" id="KW-1185">Reference proteome</keyword>
<comment type="caution">
    <text evidence="2">The sequence shown here is derived from an EMBL/GenBank/DDBJ whole genome shotgun (WGS) entry which is preliminary data.</text>
</comment>
<dbReference type="Proteomes" id="UP000749559">
    <property type="component" value="Unassembled WGS sequence"/>
</dbReference>
<dbReference type="AlphaFoldDB" id="A0A8S4Q6X9"/>
<dbReference type="Gene3D" id="2.60.40.10">
    <property type="entry name" value="Immunoglobulins"/>
    <property type="match status" value="1"/>
</dbReference>
<proteinExistence type="predicted"/>
<name>A0A8S4Q6X9_OWEFU</name>
<evidence type="ECO:0000259" key="1">
    <source>
        <dbReference type="PROSITE" id="PS50835"/>
    </source>
</evidence>
<protein>
    <recommendedName>
        <fullName evidence="1">Ig-like domain-containing protein</fullName>
    </recommendedName>
</protein>
<gene>
    <name evidence="2" type="ORF">OFUS_LOCUS25662</name>
</gene>
<feature type="domain" description="Ig-like" evidence="1">
    <location>
        <begin position="72"/>
        <end position="151"/>
    </location>
</feature>
<dbReference type="PROSITE" id="PS50835">
    <property type="entry name" value="IG_LIKE"/>
    <property type="match status" value="1"/>
</dbReference>
<dbReference type="InterPro" id="IPR013783">
    <property type="entry name" value="Ig-like_fold"/>
</dbReference>
<organism evidence="2 3">
    <name type="scientific">Owenia fusiformis</name>
    <name type="common">Polychaete worm</name>
    <dbReference type="NCBI Taxonomy" id="6347"/>
    <lineage>
        <taxon>Eukaryota</taxon>
        <taxon>Metazoa</taxon>
        <taxon>Spiralia</taxon>
        <taxon>Lophotrochozoa</taxon>
        <taxon>Annelida</taxon>
        <taxon>Polychaeta</taxon>
        <taxon>Sedentaria</taxon>
        <taxon>Canalipalpata</taxon>
        <taxon>Sabellida</taxon>
        <taxon>Oweniida</taxon>
        <taxon>Oweniidae</taxon>
        <taxon>Owenia</taxon>
    </lineage>
</organism>
<accession>A0A8S4Q6X9</accession>
<evidence type="ECO:0000313" key="2">
    <source>
        <dbReference type="EMBL" id="CAH1801933.1"/>
    </source>
</evidence>
<reference evidence="2" key="1">
    <citation type="submission" date="2022-03" db="EMBL/GenBank/DDBJ databases">
        <authorList>
            <person name="Martin C."/>
        </authorList>
    </citation>
    <scope>NUCLEOTIDE SEQUENCE</scope>
</reference>
<feature type="non-terminal residue" evidence="2">
    <location>
        <position position="1"/>
    </location>
</feature>
<feature type="non-terminal residue" evidence="2">
    <location>
        <position position="151"/>
    </location>
</feature>